<evidence type="ECO:0000259" key="1">
    <source>
        <dbReference type="PROSITE" id="PS50879"/>
    </source>
</evidence>
<feature type="domain" description="RNase H type-1" evidence="1">
    <location>
        <begin position="1"/>
        <end position="136"/>
    </location>
</feature>
<organism evidence="2 3">
    <name type="scientific">Candidatus Shapirobacteria bacterium CG09_land_8_20_14_0_10_47_13</name>
    <dbReference type="NCBI Taxonomy" id="1974481"/>
    <lineage>
        <taxon>Bacteria</taxon>
        <taxon>Candidatus Shapironibacteriota</taxon>
    </lineage>
</organism>
<dbReference type="GO" id="GO:0004523">
    <property type="term" value="F:RNA-DNA hybrid ribonuclease activity"/>
    <property type="evidence" value="ECO:0007669"/>
    <property type="project" value="InterPro"/>
</dbReference>
<accession>A0A2H0WML5</accession>
<dbReference type="CDD" id="cd09279">
    <property type="entry name" value="RNase_HI_like"/>
    <property type="match status" value="1"/>
</dbReference>
<evidence type="ECO:0000313" key="3">
    <source>
        <dbReference type="Proteomes" id="UP000230033"/>
    </source>
</evidence>
<dbReference type="AlphaFoldDB" id="A0A2H0WML5"/>
<dbReference type="InterPro" id="IPR002156">
    <property type="entry name" value="RNaseH_domain"/>
</dbReference>
<evidence type="ECO:0000313" key="2">
    <source>
        <dbReference type="EMBL" id="PIS13892.1"/>
    </source>
</evidence>
<dbReference type="InterPro" id="IPR036397">
    <property type="entry name" value="RNaseH_sf"/>
</dbReference>
<gene>
    <name evidence="2" type="ORF">COT65_01725</name>
</gene>
<dbReference type="PROSITE" id="PS50879">
    <property type="entry name" value="RNASE_H_1"/>
    <property type="match status" value="1"/>
</dbReference>
<dbReference type="SUPFAM" id="SSF53098">
    <property type="entry name" value="Ribonuclease H-like"/>
    <property type="match status" value="1"/>
</dbReference>
<name>A0A2H0WML5_9BACT</name>
<dbReference type="Pfam" id="PF13456">
    <property type="entry name" value="RVT_3"/>
    <property type="match status" value="1"/>
</dbReference>
<dbReference type="GO" id="GO:0003676">
    <property type="term" value="F:nucleic acid binding"/>
    <property type="evidence" value="ECO:0007669"/>
    <property type="project" value="InterPro"/>
</dbReference>
<comment type="caution">
    <text evidence="2">The sequence shown here is derived from an EMBL/GenBank/DDBJ whole genome shotgun (WGS) entry which is preliminary data.</text>
</comment>
<dbReference type="PANTHER" id="PTHR46387">
    <property type="entry name" value="POLYNUCLEOTIDYL TRANSFERASE, RIBONUCLEASE H-LIKE SUPERFAMILY PROTEIN"/>
    <property type="match status" value="1"/>
</dbReference>
<dbReference type="EMBL" id="PEZJ01000021">
    <property type="protein sequence ID" value="PIS13892.1"/>
    <property type="molecule type" value="Genomic_DNA"/>
</dbReference>
<dbReference type="InterPro" id="IPR012337">
    <property type="entry name" value="RNaseH-like_sf"/>
</dbReference>
<proteinExistence type="predicted"/>
<dbReference type="Proteomes" id="UP000230033">
    <property type="component" value="Unassembled WGS sequence"/>
</dbReference>
<dbReference type="Gene3D" id="3.30.420.10">
    <property type="entry name" value="Ribonuclease H-like superfamily/Ribonuclease H"/>
    <property type="match status" value="1"/>
</dbReference>
<reference evidence="3" key="1">
    <citation type="submission" date="2017-09" db="EMBL/GenBank/DDBJ databases">
        <title>Depth-based differentiation of microbial function through sediment-hosted aquifers and enrichment of novel symbionts in the deep terrestrial subsurface.</title>
        <authorList>
            <person name="Probst A.J."/>
            <person name="Ladd B."/>
            <person name="Jarett J.K."/>
            <person name="Geller-Mcgrath D.E."/>
            <person name="Sieber C.M.K."/>
            <person name="Emerson J.B."/>
            <person name="Anantharaman K."/>
            <person name="Thomas B.C."/>
            <person name="Malmstrom R."/>
            <person name="Stieglmeier M."/>
            <person name="Klingl A."/>
            <person name="Woyke T."/>
            <person name="Ryan C.M."/>
            <person name="Banfield J.F."/>
        </authorList>
    </citation>
    <scope>NUCLEOTIDE SEQUENCE [LARGE SCALE GENOMIC DNA]</scope>
</reference>
<sequence>MTDTLTVFCDGGARGNPGPAAAAFVIKDPQGKILGQAGCFLGKATNNVAEYQGVIEALKWIKDNLQLRTNNLEFFLDSKLIVNQLNGLYKIKNANLRILAIEVKRLEREVGGQVAYHLIPREKNYLADRLVNQTLDKETP</sequence>
<dbReference type="PANTHER" id="PTHR46387:SF2">
    <property type="entry name" value="RIBONUCLEASE HI"/>
    <property type="match status" value="1"/>
</dbReference>
<protein>
    <recommendedName>
        <fullName evidence="1">RNase H type-1 domain-containing protein</fullName>
    </recommendedName>
</protein>